<sequence>VRAAPLRSVGCRVVAPPLCPSIGCLLHPSLADLATTAGTAPARAAGEGSAKYQKLLDAKRSEQKVEPPLQQRVGTAFAELRALEGKFSKAVSYYERPQMDLDAQRQ</sequence>
<protein>
    <submittedName>
        <fullName evidence="1">Uncharacterized protein</fullName>
    </submittedName>
</protein>
<proteinExistence type="predicted"/>
<dbReference type="EMBL" id="CAUYUJ010020238">
    <property type="protein sequence ID" value="CAK0896792.1"/>
    <property type="molecule type" value="Genomic_DNA"/>
</dbReference>
<feature type="non-terminal residue" evidence="1">
    <location>
        <position position="1"/>
    </location>
</feature>
<feature type="non-terminal residue" evidence="1">
    <location>
        <position position="106"/>
    </location>
</feature>
<comment type="caution">
    <text evidence="1">The sequence shown here is derived from an EMBL/GenBank/DDBJ whole genome shotgun (WGS) entry which is preliminary data.</text>
</comment>
<evidence type="ECO:0000313" key="1">
    <source>
        <dbReference type="EMBL" id="CAK0896792.1"/>
    </source>
</evidence>
<evidence type="ECO:0000313" key="2">
    <source>
        <dbReference type="Proteomes" id="UP001189429"/>
    </source>
</evidence>
<organism evidence="1 2">
    <name type="scientific">Prorocentrum cordatum</name>
    <dbReference type="NCBI Taxonomy" id="2364126"/>
    <lineage>
        <taxon>Eukaryota</taxon>
        <taxon>Sar</taxon>
        <taxon>Alveolata</taxon>
        <taxon>Dinophyceae</taxon>
        <taxon>Prorocentrales</taxon>
        <taxon>Prorocentraceae</taxon>
        <taxon>Prorocentrum</taxon>
    </lineage>
</organism>
<gene>
    <name evidence="1" type="ORF">PCOR1329_LOCUS75157</name>
</gene>
<keyword evidence="2" id="KW-1185">Reference proteome</keyword>
<reference evidence="1" key="1">
    <citation type="submission" date="2023-10" db="EMBL/GenBank/DDBJ databases">
        <authorList>
            <person name="Chen Y."/>
            <person name="Shah S."/>
            <person name="Dougan E. K."/>
            <person name="Thang M."/>
            <person name="Chan C."/>
        </authorList>
    </citation>
    <scope>NUCLEOTIDE SEQUENCE [LARGE SCALE GENOMIC DNA]</scope>
</reference>
<name>A0ABN9XB77_9DINO</name>
<accession>A0ABN9XB77</accession>
<dbReference type="Proteomes" id="UP001189429">
    <property type="component" value="Unassembled WGS sequence"/>
</dbReference>